<evidence type="ECO:0000256" key="2">
    <source>
        <dbReference type="ARBA" id="ARBA00007599"/>
    </source>
</evidence>
<dbReference type="InterPro" id="IPR003442">
    <property type="entry name" value="T6A_TsaE"/>
</dbReference>
<evidence type="ECO:0000313" key="11">
    <source>
        <dbReference type="EMBL" id="SIT72290.1"/>
    </source>
</evidence>
<protein>
    <recommendedName>
        <fullName evidence="3">tRNA threonylcarbamoyladenosine biosynthesis protein TsaE</fullName>
    </recommendedName>
    <alternativeName>
        <fullName evidence="10">t(6)A37 threonylcarbamoyladenosine biosynthesis protein TsaE</fullName>
    </alternativeName>
</protein>
<dbReference type="OrthoDB" id="9800307at2"/>
<dbReference type="Gene3D" id="3.40.50.300">
    <property type="entry name" value="P-loop containing nucleotide triphosphate hydrolases"/>
    <property type="match status" value="1"/>
</dbReference>
<dbReference type="InterPro" id="IPR027417">
    <property type="entry name" value="P-loop_NTPase"/>
</dbReference>
<keyword evidence="12" id="KW-1185">Reference proteome</keyword>
<dbReference type="Pfam" id="PF02367">
    <property type="entry name" value="TsaE"/>
    <property type="match status" value="1"/>
</dbReference>
<evidence type="ECO:0000256" key="1">
    <source>
        <dbReference type="ARBA" id="ARBA00004496"/>
    </source>
</evidence>
<dbReference type="STRING" id="233100.SAMN05216526_1614"/>
<comment type="similarity">
    <text evidence="2">Belongs to the TsaE family.</text>
</comment>
<keyword evidence="8" id="KW-0067">ATP-binding</keyword>
<evidence type="ECO:0000313" key="12">
    <source>
        <dbReference type="Proteomes" id="UP000223759"/>
    </source>
</evidence>
<evidence type="ECO:0000256" key="3">
    <source>
        <dbReference type="ARBA" id="ARBA00019010"/>
    </source>
</evidence>
<keyword evidence="9" id="KW-0460">Magnesium</keyword>
<keyword evidence="6" id="KW-0479">Metal-binding</keyword>
<dbReference type="PANTHER" id="PTHR33540:SF2">
    <property type="entry name" value="TRNA THREONYLCARBAMOYLADENOSINE BIOSYNTHESIS PROTEIN TSAE"/>
    <property type="match status" value="1"/>
</dbReference>
<proteinExistence type="inferred from homology"/>
<evidence type="ECO:0000256" key="9">
    <source>
        <dbReference type="ARBA" id="ARBA00022842"/>
    </source>
</evidence>
<gene>
    <name evidence="11" type="ORF">SAMN05216526_1614</name>
</gene>
<sequence length="160" mass="17610">MQVMLADEAATQAFAQRMAACAPRSGRVSLQGDLGAGKTTLVRAFLRALGVSQTVRSPTYTLVEPYECTDRRILHFDLYRLSSPEELEYLGVREDLDGEALCFIEWPERGQGWLPDADVRLILEVAGSGRLLILQASSDIGEAWLAAISQKPQQNQSVSI</sequence>
<reference evidence="11 12" key="1">
    <citation type="submission" date="2017-01" db="EMBL/GenBank/DDBJ databases">
        <authorList>
            <person name="Mah S.A."/>
            <person name="Swanson W.J."/>
            <person name="Moy G.W."/>
            <person name="Vacquier V.D."/>
        </authorList>
    </citation>
    <scope>NUCLEOTIDE SEQUENCE [LARGE SCALE GENOMIC DNA]</scope>
    <source>
        <strain evidence="11 12">M9</strain>
    </source>
</reference>
<evidence type="ECO:0000256" key="10">
    <source>
        <dbReference type="ARBA" id="ARBA00032441"/>
    </source>
</evidence>
<keyword evidence="7" id="KW-0547">Nucleotide-binding</keyword>
<evidence type="ECO:0000256" key="4">
    <source>
        <dbReference type="ARBA" id="ARBA00022490"/>
    </source>
</evidence>
<dbReference type="RefSeq" id="WP_076756029.1">
    <property type="nucleotide sequence ID" value="NZ_CP023018.1"/>
</dbReference>
<accession>A0A1R3W421</accession>
<dbReference type="PANTHER" id="PTHR33540">
    <property type="entry name" value="TRNA THREONYLCARBAMOYLADENOSINE BIOSYNTHESIS PROTEIN TSAE"/>
    <property type="match status" value="1"/>
</dbReference>
<evidence type="ECO:0000256" key="6">
    <source>
        <dbReference type="ARBA" id="ARBA00022723"/>
    </source>
</evidence>
<dbReference type="Proteomes" id="UP000223759">
    <property type="component" value="Unassembled WGS sequence"/>
</dbReference>
<dbReference type="EMBL" id="FTPK01000003">
    <property type="protein sequence ID" value="SIT72290.1"/>
    <property type="molecule type" value="Genomic_DNA"/>
</dbReference>
<evidence type="ECO:0000256" key="5">
    <source>
        <dbReference type="ARBA" id="ARBA00022694"/>
    </source>
</evidence>
<dbReference type="GO" id="GO:0005524">
    <property type="term" value="F:ATP binding"/>
    <property type="evidence" value="ECO:0007669"/>
    <property type="project" value="UniProtKB-KW"/>
</dbReference>
<dbReference type="GO" id="GO:0002949">
    <property type="term" value="P:tRNA threonylcarbamoyladenosine modification"/>
    <property type="evidence" value="ECO:0007669"/>
    <property type="project" value="InterPro"/>
</dbReference>
<dbReference type="GO" id="GO:0046872">
    <property type="term" value="F:metal ion binding"/>
    <property type="evidence" value="ECO:0007669"/>
    <property type="project" value="UniProtKB-KW"/>
</dbReference>
<evidence type="ECO:0000256" key="8">
    <source>
        <dbReference type="ARBA" id="ARBA00022840"/>
    </source>
</evidence>
<keyword evidence="4" id="KW-0963">Cytoplasm</keyword>
<comment type="subcellular location">
    <subcellularLocation>
        <location evidence="1">Cytoplasm</location>
    </subcellularLocation>
</comment>
<dbReference type="GO" id="GO:0005737">
    <property type="term" value="C:cytoplasm"/>
    <property type="evidence" value="ECO:0007669"/>
    <property type="project" value="UniProtKB-SubCell"/>
</dbReference>
<dbReference type="NCBIfam" id="TIGR00150">
    <property type="entry name" value="T6A_YjeE"/>
    <property type="match status" value="1"/>
</dbReference>
<name>A0A1R3W421_9GAMM</name>
<dbReference type="SUPFAM" id="SSF52540">
    <property type="entry name" value="P-loop containing nucleoside triphosphate hydrolases"/>
    <property type="match status" value="1"/>
</dbReference>
<keyword evidence="5" id="KW-0819">tRNA processing</keyword>
<evidence type="ECO:0000256" key="7">
    <source>
        <dbReference type="ARBA" id="ARBA00022741"/>
    </source>
</evidence>
<organism evidence="11 12">
    <name type="scientific">Ectothiorhodosinus mongolicus</name>
    <dbReference type="NCBI Taxonomy" id="233100"/>
    <lineage>
        <taxon>Bacteria</taxon>
        <taxon>Pseudomonadati</taxon>
        <taxon>Pseudomonadota</taxon>
        <taxon>Gammaproteobacteria</taxon>
        <taxon>Chromatiales</taxon>
        <taxon>Ectothiorhodospiraceae</taxon>
        <taxon>Ectothiorhodosinus</taxon>
    </lineage>
</organism>
<dbReference type="AlphaFoldDB" id="A0A1R3W421"/>